<name>A0A369J4H4_HYPMA</name>
<evidence type="ECO:0000256" key="1">
    <source>
        <dbReference type="SAM" id="MobiDB-lite"/>
    </source>
</evidence>
<organism evidence="2 3">
    <name type="scientific">Hypsizygus marmoreus</name>
    <name type="common">White beech mushroom</name>
    <name type="synonym">Agaricus marmoreus</name>
    <dbReference type="NCBI Taxonomy" id="39966"/>
    <lineage>
        <taxon>Eukaryota</taxon>
        <taxon>Fungi</taxon>
        <taxon>Dikarya</taxon>
        <taxon>Basidiomycota</taxon>
        <taxon>Agaricomycotina</taxon>
        <taxon>Agaricomycetes</taxon>
        <taxon>Agaricomycetidae</taxon>
        <taxon>Agaricales</taxon>
        <taxon>Tricholomatineae</taxon>
        <taxon>Lyophyllaceae</taxon>
        <taxon>Hypsizygus</taxon>
    </lineage>
</organism>
<dbReference type="Proteomes" id="UP000076154">
    <property type="component" value="Unassembled WGS sequence"/>
</dbReference>
<accession>A0A369J4H4</accession>
<dbReference type="InParanoid" id="A0A369J4H4"/>
<dbReference type="EMBL" id="LUEZ02000158">
    <property type="protein sequence ID" value="RDB15537.1"/>
    <property type="molecule type" value="Genomic_DNA"/>
</dbReference>
<comment type="caution">
    <text evidence="2">The sequence shown here is derived from an EMBL/GenBank/DDBJ whole genome shotgun (WGS) entry which is preliminary data.</text>
</comment>
<proteinExistence type="predicted"/>
<gene>
    <name evidence="2" type="ORF">Hypma_004243</name>
</gene>
<sequence>MPIPRSPHVPFFTLHARCMVIFLRDVRKFQKAPPPYSSPLIEPLPTTFLFPVPALCSTSTYSHHPASTAANTLRSASPRWIPFVHVHAEPLVHVHYPGPCRCITSTDVLHVLLNHHALVEPRLRSTYPLTHRHVVLPLVPVHPHLHGHGSSSSGRLKVLGTLERRGRGGNGRGGDRGENVFGDDEDVGKNATRMSVSASTSQRTPVIASTHPLLLRSPSFLSLILDTRFPALRA</sequence>
<feature type="region of interest" description="Disordered" evidence="1">
    <location>
        <begin position="163"/>
        <end position="189"/>
    </location>
</feature>
<protein>
    <submittedName>
        <fullName evidence="2">Uncharacterized protein</fullName>
    </submittedName>
</protein>
<evidence type="ECO:0000313" key="3">
    <source>
        <dbReference type="Proteomes" id="UP000076154"/>
    </source>
</evidence>
<evidence type="ECO:0000313" key="2">
    <source>
        <dbReference type="EMBL" id="RDB15537.1"/>
    </source>
</evidence>
<dbReference type="AlphaFoldDB" id="A0A369J4H4"/>
<keyword evidence="3" id="KW-1185">Reference proteome</keyword>
<reference evidence="2" key="1">
    <citation type="submission" date="2018-04" db="EMBL/GenBank/DDBJ databases">
        <title>Whole genome sequencing of Hypsizygus marmoreus.</title>
        <authorList>
            <person name="Choi I.-G."/>
            <person name="Min B."/>
            <person name="Kim J.-G."/>
            <person name="Kim S."/>
            <person name="Oh Y.-L."/>
            <person name="Kong W.-S."/>
            <person name="Park H."/>
            <person name="Jeong J."/>
            <person name="Song E.-S."/>
        </authorList>
    </citation>
    <scope>NUCLEOTIDE SEQUENCE [LARGE SCALE GENOMIC DNA]</scope>
    <source>
        <strain evidence="2">51987-8</strain>
    </source>
</reference>